<evidence type="ECO:0000259" key="1">
    <source>
        <dbReference type="Pfam" id="PF25958"/>
    </source>
</evidence>
<organism evidence="2 3">
    <name type="scientific">Halarchaeum salinum</name>
    <dbReference type="NCBI Taxonomy" id="489912"/>
    <lineage>
        <taxon>Archaea</taxon>
        <taxon>Methanobacteriati</taxon>
        <taxon>Methanobacteriota</taxon>
        <taxon>Stenosarchaea group</taxon>
        <taxon>Halobacteria</taxon>
        <taxon>Halobacteriales</taxon>
        <taxon>Halobacteriaceae</taxon>
    </lineage>
</organism>
<proteinExistence type="predicted"/>
<comment type="caution">
    <text evidence="2">The sequence shown here is derived from an EMBL/GenBank/DDBJ whole genome shotgun (WGS) entry which is preliminary data.</text>
</comment>
<name>A0AAV3S8T0_9EURY</name>
<dbReference type="Pfam" id="PF25958">
    <property type="entry name" value="DUF7995"/>
    <property type="match status" value="1"/>
</dbReference>
<dbReference type="EMBL" id="BAAABL010000064">
    <property type="protein sequence ID" value="GAA0307077.1"/>
    <property type="molecule type" value="Genomic_DNA"/>
</dbReference>
<dbReference type="AlphaFoldDB" id="A0AAV3S8T0"/>
<evidence type="ECO:0000313" key="3">
    <source>
        <dbReference type="Proteomes" id="UP001500837"/>
    </source>
</evidence>
<keyword evidence="3" id="KW-1185">Reference proteome</keyword>
<accession>A0AAV3S8T0</accession>
<protein>
    <recommendedName>
        <fullName evidence="1">DUF7995 domain-containing protein</fullName>
    </recommendedName>
</protein>
<dbReference type="InterPro" id="IPR058308">
    <property type="entry name" value="DUF7995"/>
</dbReference>
<gene>
    <name evidence="2" type="ORF">GCM10009066_20990</name>
</gene>
<dbReference type="Proteomes" id="UP001500837">
    <property type="component" value="Unassembled WGS sequence"/>
</dbReference>
<feature type="domain" description="DUF7995" evidence="1">
    <location>
        <begin position="6"/>
        <end position="75"/>
    </location>
</feature>
<sequence length="145" mass="15556">MSDSMMHMLIYAFVEASTRDEALAAGKSAFDRLVGVAPQTDVVCDSYVTLNEEDVIGTDQARWGERPAATPIKSDVAISGVPTATSGMNNRSQHGLMITETNPTVKIHYPVGDRDFQMIAKPISQTNHILVASQSGLEFASGALN</sequence>
<evidence type="ECO:0000313" key="2">
    <source>
        <dbReference type="EMBL" id="GAA0307077.1"/>
    </source>
</evidence>
<reference evidence="2 3" key="1">
    <citation type="journal article" date="2019" name="Int. J. Syst. Evol. Microbiol.">
        <title>The Global Catalogue of Microorganisms (GCM) 10K type strain sequencing project: providing services to taxonomists for standard genome sequencing and annotation.</title>
        <authorList>
            <consortium name="The Broad Institute Genomics Platform"/>
            <consortium name="The Broad Institute Genome Sequencing Center for Infectious Disease"/>
            <person name="Wu L."/>
            <person name="Ma J."/>
        </authorList>
    </citation>
    <scope>NUCLEOTIDE SEQUENCE [LARGE SCALE GENOMIC DNA]</scope>
    <source>
        <strain evidence="2 3">JCM 16330</strain>
    </source>
</reference>